<name>A0ABQ9VTF0_SAGOE</name>
<dbReference type="Proteomes" id="UP001266305">
    <property type="component" value="Unassembled WGS sequence"/>
</dbReference>
<feature type="non-terminal residue" evidence="1">
    <location>
        <position position="55"/>
    </location>
</feature>
<comment type="caution">
    <text evidence="1">The sequence shown here is derived from an EMBL/GenBank/DDBJ whole genome shotgun (WGS) entry which is preliminary data.</text>
</comment>
<organism evidence="1 2">
    <name type="scientific">Saguinus oedipus</name>
    <name type="common">Cotton-top tamarin</name>
    <name type="synonym">Oedipomidas oedipus</name>
    <dbReference type="NCBI Taxonomy" id="9490"/>
    <lineage>
        <taxon>Eukaryota</taxon>
        <taxon>Metazoa</taxon>
        <taxon>Chordata</taxon>
        <taxon>Craniata</taxon>
        <taxon>Vertebrata</taxon>
        <taxon>Euteleostomi</taxon>
        <taxon>Mammalia</taxon>
        <taxon>Eutheria</taxon>
        <taxon>Euarchontoglires</taxon>
        <taxon>Primates</taxon>
        <taxon>Haplorrhini</taxon>
        <taxon>Platyrrhini</taxon>
        <taxon>Cebidae</taxon>
        <taxon>Callitrichinae</taxon>
        <taxon>Saguinus</taxon>
    </lineage>
</organism>
<proteinExistence type="predicted"/>
<evidence type="ECO:0000313" key="1">
    <source>
        <dbReference type="EMBL" id="KAK2112676.1"/>
    </source>
</evidence>
<reference evidence="1 2" key="1">
    <citation type="submission" date="2023-05" db="EMBL/GenBank/DDBJ databases">
        <title>B98-5 Cell Line De Novo Hybrid Assembly: An Optical Mapping Approach.</title>
        <authorList>
            <person name="Kananen K."/>
            <person name="Auerbach J.A."/>
            <person name="Kautto E."/>
            <person name="Blachly J.S."/>
        </authorList>
    </citation>
    <scope>NUCLEOTIDE SEQUENCE [LARGE SCALE GENOMIC DNA]</scope>
    <source>
        <strain evidence="1">B95-8</strain>
        <tissue evidence="1">Cell line</tissue>
    </source>
</reference>
<accession>A0ABQ9VTF0</accession>
<protein>
    <submittedName>
        <fullName evidence="1">Uncharacterized protein</fullName>
    </submittedName>
</protein>
<sequence>MVVKLVRSKLKAMTLAIGEYPSRPGSLLQLDPRFPFPSFHAAPRDRQTLPHLPFC</sequence>
<gene>
    <name evidence="1" type="ORF">P7K49_012423</name>
</gene>
<dbReference type="EMBL" id="JASSZA010000005">
    <property type="protein sequence ID" value="KAK2112676.1"/>
    <property type="molecule type" value="Genomic_DNA"/>
</dbReference>
<evidence type="ECO:0000313" key="2">
    <source>
        <dbReference type="Proteomes" id="UP001266305"/>
    </source>
</evidence>
<keyword evidence="2" id="KW-1185">Reference proteome</keyword>